<reference evidence="1 4" key="2">
    <citation type="submission" date="2021-01" db="EMBL/GenBank/DDBJ databases">
        <title>Antibiotic resistance and phylogeny of Pseudomonas spp. isolated over three decades from chicken meat in the Norwegian food chain.</title>
        <authorList>
            <person name="Moen B."/>
        </authorList>
    </citation>
    <scope>NUCLEOTIDE SEQUENCE [LARGE SCALE GENOMIC DNA]</scope>
    <source>
        <strain evidence="1 4">MF6766</strain>
    </source>
</reference>
<evidence type="ECO:0000313" key="2">
    <source>
        <dbReference type="EMBL" id="MRJ37013.1"/>
    </source>
</evidence>
<evidence type="ECO:0008006" key="5">
    <source>
        <dbReference type="Google" id="ProtNLM"/>
    </source>
</evidence>
<dbReference type="EMBL" id="JAENSR010000001">
    <property type="protein sequence ID" value="MBK3458357.1"/>
    <property type="molecule type" value="Genomic_DNA"/>
</dbReference>
<keyword evidence="4" id="KW-1185">Reference proteome</keyword>
<protein>
    <recommendedName>
        <fullName evidence="5">Prophage PssSM-03</fullName>
    </recommendedName>
</protein>
<comment type="caution">
    <text evidence="2">The sequence shown here is derived from an EMBL/GenBank/DDBJ whole genome shotgun (WGS) entry which is preliminary data.</text>
</comment>
<dbReference type="OrthoDB" id="7031870at2"/>
<dbReference type="EMBL" id="VOIW01000002">
    <property type="protein sequence ID" value="MRJ37013.1"/>
    <property type="molecule type" value="Genomic_DNA"/>
</dbReference>
<evidence type="ECO:0000313" key="4">
    <source>
        <dbReference type="Proteomes" id="UP000620382"/>
    </source>
</evidence>
<name>A0A5P1D954_9PSED</name>
<reference evidence="2 3" key="1">
    <citation type="submission" date="2019-08" db="EMBL/GenBank/DDBJ databases">
        <title>Pseudomonas haemolytica sp. nov. isolated from raw milk and skim milk concentrate.</title>
        <authorList>
            <person name="Hofmann K."/>
            <person name="Huptas C."/>
            <person name="Doll E."/>
            <person name="Scherer S."/>
            <person name="Wenning M."/>
        </authorList>
    </citation>
    <scope>NUCLEOTIDE SEQUENCE [LARGE SCALE GENOMIC DNA]</scope>
    <source>
        <strain evidence="2 3">DSM 108987</strain>
    </source>
</reference>
<dbReference type="AlphaFoldDB" id="A0A5P1D954"/>
<dbReference type="Proteomes" id="UP000620382">
    <property type="component" value="Unassembled WGS sequence"/>
</dbReference>
<proteinExistence type="predicted"/>
<gene>
    <name evidence="2" type="ORF">FRT59_08530</name>
    <name evidence="1" type="ORF">JJD71_04675</name>
</gene>
<evidence type="ECO:0000313" key="1">
    <source>
        <dbReference type="EMBL" id="MBK3458357.1"/>
    </source>
</evidence>
<dbReference type="Proteomes" id="UP000408764">
    <property type="component" value="Unassembled WGS sequence"/>
</dbReference>
<accession>A0A5P1D954</accession>
<evidence type="ECO:0000313" key="3">
    <source>
        <dbReference type="Proteomes" id="UP000408764"/>
    </source>
</evidence>
<sequence length="106" mass="11627">MKKSHGPAFRRTLIPLEHCKSCKGKAVIQGLFHHLDCIDCHASGWVRADGGEPLSLQDLVTQLSFNLNAAQDMLLTSKSDLKPVGLLNYYDQNNRRGAGGTNYTGD</sequence>
<dbReference type="RefSeq" id="WP_153870946.1">
    <property type="nucleotide sequence ID" value="NZ_JAEKCT010000002.1"/>
</dbReference>
<organism evidence="2 3">
    <name type="scientific">Pseudomonas haemolytica</name>
    <dbReference type="NCBI Taxonomy" id="2600065"/>
    <lineage>
        <taxon>Bacteria</taxon>
        <taxon>Pseudomonadati</taxon>
        <taxon>Pseudomonadota</taxon>
        <taxon>Gammaproteobacteria</taxon>
        <taxon>Pseudomonadales</taxon>
        <taxon>Pseudomonadaceae</taxon>
        <taxon>Pseudomonas</taxon>
    </lineage>
</organism>